<evidence type="ECO:0000256" key="2">
    <source>
        <dbReference type="ARBA" id="ARBA00012438"/>
    </source>
</evidence>
<feature type="domain" description="Histidine kinase" evidence="7">
    <location>
        <begin position="332"/>
        <end position="538"/>
    </location>
</feature>
<evidence type="ECO:0000256" key="3">
    <source>
        <dbReference type="ARBA" id="ARBA00022679"/>
    </source>
</evidence>
<dbReference type="EC" id="2.7.13.3" evidence="2"/>
<dbReference type="InterPro" id="IPR050980">
    <property type="entry name" value="2C_sensor_his_kinase"/>
</dbReference>
<dbReference type="GO" id="GO:0000155">
    <property type="term" value="F:phosphorelay sensor kinase activity"/>
    <property type="evidence" value="ECO:0007669"/>
    <property type="project" value="TreeGrafter"/>
</dbReference>
<evidence type="ECO:0000256" key="6">
    <source>
        <dbReference type="ARBA" id="ARBA00022840"/>
    </source>
</evidence>
<keyword evidence="4" id="KW-0547">Nucleotide-binding</keyword>
<dbReference type="Pfam" id="PF02518">
    <property type="entry name" value="HATPase_c"/>
    <property type="match status" value="1"/>
</dbReference>
<dbReference type="EMBL" id="JPMI01000129">
    <property type="protein sequence ID" value="KFA91826.1"/>
    <property type="molecule type" value="Genomic_DNA"/>
</dbReference>
<dbReference type="Gene3D" id="3.30.565.10">
    <property type="entry name" value="Histidine kinase-like ATPase, C-terminal domain"/>
    <property type="match status" value="1"/>
</dbReference>
<dbReference type="GO" id="GO:0005524">
    <property type="term" value="F:ATP binding"/>
    <property type="evidence" value="ECO:0007669"/>
    <property type="project" value="UniProtKB-KW"/>
</dbReference>
<dbReference type="PRINTS" id="PR00344">
    <property type="entry name" value="BCTRLSENSOR"/>
</dbReference>
<proteinExistence type="predicted"/>
<dbReference type="PANTHER" id="PTHR44936:SF10">
    <property type="entry name" value="SENSOR PROTEIN RSTB"/>
    <property type="match status" value="1"/>
</dbReference>
<evidence type="ECO:0000256" key="4">
    <source>
        <dbReference type="ARBA" id="ARBA00022741"/>
    </source>
</evidence>
<evidence type="ECO:0000313" key="8">
    <source>
        <dbReference type="EMBL" id="KFA91826.1"/>
    </source>
</evidence>
<name>A0A084STP1_9BACT</name>
<comment type="caution">
    <text evidence="8">The sequence shown here is derived from an EMBL/GenBank/DDBJ whole genome shotgun (WGS) entry which is preliminary data.</text>
</comment>
<keyword evidence="6" id="KW-0067">ATP-binding</keyword>
<dbReference type="InterPro" id="IPR005467">
    <property type="entry name" value="His_kinase_dom"/>
</dbReference>
<protein>
    <recommendedName>
        <fullName evidence="2">histidine kinase</fullName>
        <ecNumber evidence="2">2.7.13.3</ecNumber>
    </recommendedName>
</protein>
<dbReference type="AlphaFoldDB" id="A0A084STP1"/>
<keyword evidence="5" id="KW-0418">Kinase</keyword>
<evidence type="ECO:0000259" key="7">
    <source>
        <dbReference type="PROSITE" id="PS50109"/>
    </source>
</evidence>
<sequence>MEPSIGSAILLDGPYAMSFVEDLKSYLLRLRHVTESPLQPEPVSLDPAWVRSMFIQLFEKWERERAASLPNRELAQMFRMWTAHDRGVRFADVLAVSLQTSFLRGGTREDVEQYVGFAMGLRLGLSPPVPSKARMFELERLADLAWARTESFSGADTWMSLPDYALEIRAVRRVMDRLVLTPIGNVFVSLSGRDAVQWLLSIEVAQSTGPLDEWRLSTETVAALLTQPVMHVPIDVWSDSEFPHAWATMRRLNAMGLLRLPEDDFIVGYELTDSGLNALQALDSSTGTPFSVLATTLSQDEALAALDSTTGKTLPEASLHSSAQAAARQARLVAHEIRNALIPAQFALNSLYESLVGSTAEAEVTRFRPRIDPGISRVFKFVTDLLKTSELATRPPESFNFVRAVLDAQVALTTSLEIQVIGPTELPPVLGYRERFVLALVNLLRNAEQASARHVEIELKLEEDGQNILVTVDDDGPGVPEEHRERIFQRGVSLRPGGTGEGLALVKEVIEFELRGKIACVERPGGGARFRMRVPLAERSGR</sequence>
<dbReference type="InterPro" id="IPR004358">
    <property type="entry name" value="Sig_transdc_His_kin-like_C"/>
</dbReference>
<dbReference type="Proteomes" id="UP000028547">
    <property type="component" value="Unassembled WGS sequence"/>
</dbReference>
<keyword evidence="3" id="KW-0808">Transferase</keyword>
<dbReference type="GO" id="GO:0005886">
    <property type="term" value="C:plasma membrane"/>
    <property type="evidence" value="ECO:0007669"/>
    <property type="project" value="TreeGrafter"/>
</dbReference>
<evidence type="ECO:0000313" key="9">
    <source>
        <dbReference type="Proteomes" id="UP000028547"/>
    </source>
</evidence>
<dbReference type="SUPFAM" id="SSF55874">
    <property type="entry name" value="ATPase domain of HSP90 chaperone/DNA topoisomerase II/histidine kinase"/>
    <property type="match status" value="1"/>
</dbReference>
<dbReference type="PROSITE" id="PS50109">
    <property type="entry name" value="HIS_KIN"/>
    <property type="match status" value="1"/>
</dbReference>
<dbReference type="InterPro" id="IPR003594">
    <property type="entry name" value="HATPase_dom"/>
</dbReference>
<dbReference type="PANTHER" id="PTHR44936">
    <property type="entry name" value="SENSOR PROTEIN CREC"/>
    <property type="match status" value="1"/>
</dbReference>
<accession>A0A084STP1</accession>
<comment type="catalytic activity">
    <reaction evidence="1">
        <text>ATP + protein L-histidine = ADP + protein N-phospho-L-histidine.</text>
        <dbReference type="EC" id="2.7.13.3"/>
    </reaction>
</comment>
<dbReference type="SMART" id="SM00387">
    <property type="entry name" value="HATPase_c"/>
    <property type="match status" value="1"/>
</dbReference>
<evidence type="ECO:0000256" key="5">
    <source>
        <dbReference type="ARBA" id="ARBA00022777"/>
    </source>
</evidence>
<gene>
    <name evidence="8" type="ORF">Q664_19790</name>
</gene>
<reference evidence="8 9" key="1">
    <citation type="submission" date="2014-07" db="EMBL/GenBank/DDBJ databases">
        <title>Draft Genome Sequence of Gephyronic Acid Producer, Cystobacter violaceus Strain Cb vi76.</title>
        <authorList>
            <person name="Stevens D.C."/>
            <person name="Young J."/>
            <person name="Carmichael R."/>
            <person name="Tan J."/>
            <person name="Taylor R.E."/>
        </authorList>
    </citation>
    <scope>NUCLEOTIDE SEQUENCE [LARGE SCALE GENOMIC DNA]</scope>
    <source>
        <strain evidence="8 9">Cb vi76</strain>
    </source>
</reference>
<dbReference type="InterPro" id="IPR036890">
    <property type="entry name" value="HATPase_C_sf"/>
</dbReference>
<organism evidence="8 9">
    <name type="scientific">Archangium violaceum Cb vi76</name>
    <dbReference type="NCBI Taxonomy" id="1406225"/>
    <lineage>
        <taxon>Bacteria</taxon>
        <taxon>Pseudomonadati</taxon>
        <taxon>Myxococcota</taxon>
        <taxon>Myxococcia</taxon>
        <taxon>Myxococcales</taxon>
        <taxon>Cystobacterineae</taxon>
        <taxon>Archangiaceae</taxon>
        <taxon>Archangium</taxon>
    </lineage>
</organism>
<evidence type="ECO:0000256" key="1">
    <source>
        <dbReference type="ARBA" id="ARBA00000085"/>
    </source>
</evidence>